<proteinExistence type="predicted"/>
<comment type="caution">
    <text evidence="1">The sequence shown here is derived from an EMBL/GenBank/DDBJ whole genome shotgun (WGS) entry which is preliminary data.</text>
</comment>
<gene>
    <name evidence="1" type="ORF">Tco_0729678</name>
</gene>
<evidence type="ECO:0000313" key="1">
    <source>
        <dbReference type="EMBL" id="GJS79797.1"/>
    </source>
</evidence>
<sequence length="107" mass="12483">MFMVLPSLQINFKKFAATDSDMRLGRRIKHDTVEKRRNIRYVLDQVRHAIFVKLNVIFRCELSSYVVDEKLLREETLAMVWLITGAGLPTPYAERLALPQVMFLSVL</sequence>
<protein>
    <submittedName>
        <fullName evidence="1">Uncharacterized protein</fullName>
    </submittedName>
</protein>
<dbReference type="Proteomes" id="UP001151760">
    <property type="component" value="Unassembled WGS sequence"/>
</dbReference>
<evidence type="ECO:0000313" key="2">
    <source>
        <dbReference type="Proteomes" id="UP001151760"/>
    </source>
</evidence>
<reference evidence="1" key="1">
    <citation type="journal article" date="2022" name="Int. J. Mol. Sci.">
        <title>Draft Genome of Tanacetum Coccineum: Genomic Comparison of Closely Related Tanacetum-Family Plants.</title>
        <authorList>
            <person name="Yamashiro T."/>
            <person name="Shiraishi A."/>
            <person name="Nakayama K."/>
            <person name="Satake H."/>
        </authorList>
    </citation>
    <scope>NUCLEOTIDE SEQUENCE</scope>
</reference>
<accession>A0ABQ4YSB8</accession>
<organism evidence="1 2">
    <name type="scientific">Tanacetum coccineum</name>
    <dbReference type="NCBI Taxonomy" id="301880"/>
    <lineage>
        <taxon>Eukaryota</taxon>
        <taxon>Viridiplantae</taxon>
        <taxon>Streptophyta</taxon>
        <taxon>Embryophyta</taxon>
        <taxon>Tracheophyta</taxon>
        <taxon>Spermatophyta</taxon>
        <taxon>Magnoliopsida</taxon>
        <taxon>eudicotyledons</taxon>
        <taxon>Gunneridae</taxon>
        <taxon>Pentapetalae</taxon>
        <taxon>asterids</taxon>
        <taxon>campanulids</taxon>
        <taxon>Asterales</taxon>
        <taxon>Asteraceae</taxon>
        <taxon>Asteroideae</taxon>
        <taxon>Anthemideae</taxon>
        <taxon>Anthemidinae</taxon>
        <taxon>Tanacetum</taxon>
    </lineage>
</organism>
<keyword evidence="2" id="KW-1185">Reference proteome</keyword>
<dbReference type="EMBL" id="BQNB010010623">
    <property type="protein sequence ID" value="GJS79797.1"/>
    <property type="molecule type" value="Genomic_DNA"/>
</dbReference>
<reference evidence="1" key="2">
    <citation type="submission" date="2022-01" db="EMBL/GenBank/DDBJ databases">
        <authorList>
            <person name="Yamashiro T."/>
            <person name="Shiraishi A."/>
            <person name="Satake H."/>
            <person name="Nakayama K."/>
        </authorList>
    </citation>
    <scope>NUCLEOTIDE SEQUENCE</scope>
</reference>
<name>A0ABQ4YSB8_9ASTR</name>